<dbReference type="PRINTS" id="PR00111">
    <property type="entry name" value="ABHYDROLASE"/>
</dbReference>
<dbReference type="Gene3D" id="3.40.50.1820">
    <property type="entry name" value="alpha/beta hydrolase"/>
    <property type="match status" value="1"/>
</dbReference>
<dbReference type="InterPro" id="IPR029058">
    <property type="entry name" value="AB_hydrolase_fold"/>
</dbReference>
<dbReference type="OrthoDB" id="252464at2"/>
<dbReference type="Pfam" id="PF12697">
    <property type="entry name" value="Abhydrolase_6"/>
    <property type="match status" value="1"/>
</dbReference>
<dbReference type="InterPro" id="IPR000073">
    <property type="entry name" value="AB_hydrolase_1"/>
</dbReference>
<protein>
    <submittedName>
        <fullName evidence="2">Arylesterase</fullName>
        <ecNumber evidence="2">3.1.1.2</ecNumber>
    </submittedName>
</protein>
<dbReference type="KEGG" id="ccos:Pan44_01540"/>
<keyword evidence="3" id="KW-1185">Reference proteome</keyword>
<dbReference type="EMBL" id="CP036271">
    <property type="protein sequence ID" value="QDT52145.1"/>
    <property type="molecule type" value="Genomic_DNA"/>
</dbReference>
<dbReference type="SUPFAM" id="SSF53474">
    <property type="entry name" value="alpha/beta-Hydrolases"/>
    <property type="match status" value="1"/>
</dbReference>
<sequence length="265" mass="28658">MQQMIDTSRGSFSVDDSGEGTPLVLLHGFPLDHSMWKDQIARFSSTHRVVALDLRGFGKSPPRNKTVTMAEFADDVAAVIKAMKLGPVVLCGLSMGGYIAFAFQENHRDLLKGLILCDTRSLADMPEAAKARRVTAERVLKEGTSFLADTMLPKLFAEKTALTRPEIVDATRRVIESANPAGVSAAARGMAERRDYSDDLAGMDIPCLVIVGEHDAISPADEMTTIANRMPQAELKVIPNAGHMAPLENPPAVNEAIEAFLEQLG</sequence>
<organism evidence="2 3">
    <name type="scientific">Caulifigura coniformis</name>
    <dbReference type="NCBI Taxonomy" id="2527983"/>
    <lineage>
        <taxon>Bacteria</taxon>
        <taxon>Pseudomonadati</taxon>
        <taxon>Planctomycetota</taxon>
        <taxon>Planctomycetia</taxon>
        <taxon>Planctomycetales</taxon>
        <taxon>Planctomycetaceae</taxon>
        <taxon>Caulifigura</taxon>
    </lineage>
</organism>
<dbReference type="InterPro" id="IPR000639">
    <property type="entry name" value="Epox_hydrolase-like"/>
</dbReference>
<evidence type="ECO:0000259" key="1">
    <source>
        <dbReference type="Pfam" id="PF12697"/>
    </source>
</evidence>
<evidence type="ECO:0000313" key="3">
    <source>
        <dbReference type="Proteomes" id="UP000315700"/>
    </source>
</evidence>
<dbReference type="AlphaFoldDB" id="A0A517S7Q2"/>
<dbReference type="InParanoid" id="A0A517S7Q2"/>
<reference evidence="2 3" key="1">
    <citation type="submission" date="2019-02" db="EMBL/GenBank/DDBJ databases">
        <title>Deep-cultivation of Planctomycetes and their phenomic and genomic characterization uncovers novel biology.</title>
        <authorList>
            <person name="Wiegand S."/>
            <person name="Jogler M."/>
            <person name="Boedeker C."/>
            <person name="Pinto D."/>
            <person name="Vollmers J."/>
            <person name="Rivas-Marin E."/>
            <person name="Kohn T."/>
            <person name="Peeters S.H."/>
            <person name="Heuer A."/>
            <person name="Rast P."/>
            <person name="Oberbeckmann S."/>
            <person name="Bunk B."/>
            <person name="Jeske O."/>
            <person name="Meyerdierks A."/>
            <person name="Storesund J.E."/>
            <person name="Kallscheuer N."/>
            <person name="Luecker S."/>
            <person name="Lage O.M."/>
            <person name="Pohl T."/>
            <person name="Merkel B.J."/>
            <person name="Hornburger P."/>
            <person name="Mueller R.-W."/>
            <person name="Bruemmer F."/>
            <person name="Labrenz M."/>
            <person name="Spormann A.M."/>
            <person name="Op den Camp H."/>
            <person name="Overmann J."/>
            <person name="Amann R."/>
            <person name="Jetten M.S.M."/>
            <person name="Mascher T."/>
            <person name="Medema M.H."/>
            <person name="Devos D.P."/>
            <person name="Kaster A.-K."/>
            <person name="Ovreas L."/>
            <person name="Rohde M."/>
            <person name="Galperin M.Y."/>
            <person name="Jogler C."/>
        </authorList>
    </citation>
    <scope>NUCLEOTIDE SEQUENCE [LARGE SCALE GENOMIC DNA]</scope>
    <source>
        <strain evidence="2 3">Pan44</strain>
    </source>
</reference>
<feature type="domain" description="AB hydrolase-1" evidence="1">
    <location>
        <begin position="23"/>
        <end position="256"/>
    </location>
</feature>
<dbReference type="RefSeq" id="WP_145026281.1">
    <property type="nucleotide sequence ID" value="NZ_CP036271.1"/>
</dbReference>
<dbReference type="PANTHER" id="PTHR43798">
    <property type="entry name" value="MONOACYLGLYCEROL LIPASE"/>
    <property type="match status" value="1"/>
</dbReference>
<evidence type="ECO:0000313" key="2">
    <source>
        <dbReference type="EMBL" id="QDT52145.1"/>
    </source>
</evidence>
<dbReference type="Proteomes" id="UP000315700">
    <property type="component" value="Chromosome"/>
</dbReference>
<gene>
    <name evidence="2" type="ORF">Pan44_01540</name>
</gene>
<dbReference type="EC" id="3.1.1.2" evidence="2"/>
<dbReference type="PRINTS" id="PR00412">
    <property type="entry name" value="EPOXHYDRLASE"/>
</dbReference>
<dbReference type="GO" id="GO:0004064">
    <property type="term" value="F:arylesterase activity"/>
    <property type="evidence" value="ECO:0007669"/>
    <property type="project" value="UniProtKB-EC"/>
</dbReference>
<keyword evidence="2" id="KW-0378">Hydrolase</keyword>
<accession>A0A517S7Q2</accession>
<dbReference type="InterPro" id="IPR050266">
    <property type="entry name" value="AB_hydrolase_sf"/>
</dbReference>
<proteinExistence type="predicted"/>
<name>A0A517S7Q2_9PLAN</name>